<dbReference type="InterPro" id="IPR045622">
    <property type="entry name" value="DUF6441"/>
</dbReference>
<keyword evidence="2" id="KW-1185">Reference proteome</keyword>
<dbReference type="EMBL" id="CP018095">
    <property type="protein sequence ID" value="APF36722.1"/>
    <property type="molecule type" value="Genomic_DNA"/>
</dbReference>
<evidence type="ECO:0000313" key="2">
    <source>
        <dbReference type="Proteomes" id="UP000182703"/>
    </source>
</evidence>
<protein>
    <submittedName>
        <fullName evidence="1">Uncharacterized protein</fullName>
    </submittedName>
</protein>
<dbReference type="KEGG" id="cdq:BOQ54_04775"/>
<accession>A0AAC9JT41</accession>
<dbReference type="Proteomes" id="UP000182703">
    <property type="component" value="Chromosome"/>
</dbReference>
<gene>
    <name evidence="1" type="ORF">BOQ54_04775</name>
</gene>
<reference evidence="1 2" key="1">
    <citation type="submission" date="2016-11" db="EMBL/GenBank/DDBJ databases">
        <title>Complete genome sequence of the aerobically denitrifying bacterium Chelatococcus daeguensis TAD1.</title>
        <authorList>
            <person name="Yang Y."/>
            <person name="Huang S."/>
            <person name="Lin E."/>
        </authorList>
    </citation>
    <scope>NUCLEOTIDE SEQUENCE [LARGE SCALE GENOMIC DNA]</scope>
    <source>
        <strain evidence="1 2">TAD1</strain>
    </source>
</reference>
<sequence>MSPRLHAAIVGDLEKHMAAEIKGAADAATAAVRQAGDGLKRDWRGQITSAGLGQRLANTIRDQYYPKGRASISAAALVYSRASKIVDAFDRGVVIRSKAGFWLAIPTELAGSGLKGRRIRPGEWERRTGMRLRFVYRRGVPSLLVADNARITKRGLAAASRSKTGRGQVTAVIFLLVPQVTLRKRLDLDRAAREWQERLPRLVHDNWPEIESEDQ</sequence>
<dbReference type="RefSeq" id="WP_071923402.1">
    <property type="nucleotide sequence ID" value="NZ_CP018095.1"/>
</dbReference>
<dbReference type="Pfam" id="PF20039">
    <property type="entry name" value="DUF6441"/>
    <property type="match status" value="1"/>
</dbReference>
<dbReference type="AlphaFoldDB" id="A0AAC9JT41"/>
<organism evidence="1 2">
    <name type="scientific">Chelatococcus daeguensis</name>
    <dbReference type="NCBI Taxonomy" id="444444"/>
    <lineage>
        <taxon>Bacteria</taxon>
        <taxon>Pseudomonadati</taxon>
        <taxon>Pseudomonadota</taxon>
        <taxon>Alphaproteobacteria</taxon>
        <taxon>Hyphomicrobiales</taxon>
        <taxon>Chelatococcaceae</taxon>
        <taxon>Chelatococcus</taxon>
    </lineage>
</organism>
<name>A0AAC9JT41_9HYPH</name>
<evidence type="ECO:0000313" key="1">
    <source>
        <dbReference type="EMBL" id="APF36722.1"/>
    </source>
</evidence>
<proteinExistence type="predicted"/>